<feature type="transmembrane region" description="Helical" evidence="4">
    <location>
        <begin position="500"/>
        <end position="522"/>
    </location>
</feature>
<dbReference type="InterPro" id="IPR050327">
    <property type="entry name" value="Proton-linked_MCT"/>
</dbReference>
<evidence type="ECO:0000256" key="4">
    <source>
        <dbReference type="SAM" id="Phobius"/>
    </source>
</evidence>
<feature type="transmembrane region" description="Helical" evidence="4">
    <location>
        <begin position="599"/>
        <end position="618"/>
    </location>
</feature>
<evidence type="ECO:0000313" key="7">
    <source>
        <dbReference type="RefSeq" id="XP_013202463.2"/>
    </source>
</evidence>
<feature type="transmembrane region" description="Helical" evidence="4">
    <location>
        <begin position="299"/>
        <end position="317"/>
    </location>
</feature>
<dbReference type="InterPro" id="IPR036259">
    <property type="entry name" value="MFS_trans_sf"/>
</dbReference>
<feature type="domain" description="Major facilitator superfamily (MFS) profile" evidence="5">
    <location>
        <begin position="230"/>
        <end position="623"/>
    </location>
</feature>
<reference evidence="7" key="1">
    <citation type="submission" date="2025-08" db="UniProtKB">
        <authorList>
            <consortium name="RefSeq"/>
        </authorList>
    </citation>
    <scope>IDENTIFICATION</scope>
</reference>
<feature type="transmembrane region" description="Helical" evidence="4">
    <location>
        <begin position="435"/>
        <end position="455"/>
    </location>
</feature>
<dbReference type="SUPFAM" id="SSF103473">
    <property type="entry name" value="MFS general substrate transporter"/>
    <property type="match status" value="1"/>
</dbReference>
<organism evidence="6 7">
    <name type="scientific">Microtus ochrogaster</name>
    <name type="common">Prairie vole</name>
    <dbReference type="NCBI Taxonomy" id="79684"/>
    <lineage>
        <taxon>Eukaryota</taxon>
        <taxon>Metazoa</taxon>
        <taxon>Chordata</taxon>
        <taxon>Craniata</taxon>
        <taxon>Vertebrata</taxon>
        <taxon>Euteleostomi</taxon>
        <taxon>Mammalia</taxon>
        <taxon>Eutheria</taxon>
        <taxon>Euarchontoglires</taxon>
        <taxon>Glires</taxon>
        <taxon>Rodentia</taxon>
        <taxon>Myomorpha</taxon>
        <taxon>Muroidea</taxon>
        <taxon>Cricetidae</taxon>
        <taxon>Arvicolinae</taxon>
        <taxon>Microtus</taxon>
    </lineage>
</organism>
<dbReference type="InterPro" id="IPR011701">
    <property type="entry name" value="MFS"/>
</dbReference>
<name>A0ABM1AIF5_MICOH</name>
<feature type="transmembrane region" description="Helical" evidence="4">
    <location>
        <begin position="534"/>
        <end position="556"/>
    </location>
</feature>
<dbReference type="CDD" id="cd17423">
    <property type="entry name" value="MFS_MCT11_13"/>
    <property type="match status" value="1"/>
</dbReference>
<keyword evidence="6" id="KW-1185">Reference proteome</keyword>
<feature type="region of interest" description="Disordered" evidence="3">
    <location>
        <begin position="139"/>
        <end position="223"/>
    </location>
</feature>
<dbReference type="Proteomes" id="UP000694915">
    <property type="component" value="Chromosome 7"/>
</dbReference>
<keyword evidence="4" id="KW-0472">Membrane</keyword>
<dbReference type="PROSITE" id="PS50850">
    <property type="entry name" value="MFS"/>
    <property type="match status" value="1"/>
</dbReference>
<dbReference type="PANTHER" id="PTHR11360">
    <property type="entry name" value="MONOCARBOXYLATE TRANSPORTER"/>
    <property type="match status" value="1"/>
</dbReference>
<dbReference type="Pfam" id="PF07690">
    <property type="entry name" value="MFS_1"/>
    <property type="match status" value="1"/>
</dbReference>
<feature type="compositionally biased region" description="Polar residues" evidence="3">
    <location>
        <begin position="204"/>
        <end position="217"/>
    </location>
</feature>
<feature type="transmembrane region" description="Helical" evidence="4">
    <location>
        <begin position="467"/>
        <end position="488"/>
    </location>
</feature>
<keyword evidence="2 4" id="KW-0812">Transmembrane</keyword>
<sequence length="663" mass="68278">MEELFQALETTVIFTSGQPAEHGLQPGSSCVRSRRQVRGREPRGAGMGGAQSLIPRGSLSRTGGCVWIIQSPWDSASGLGPGSVDWLSRLPPPSVLTPPPPPRVPGGSGPCGDLCLRRERVQVGLHLCTGWRLGRKLPARNARRKSGRTHLRPVPTPNAGRGRTSIPRPGSRAHARGDVLTLGEQPEAGSQGRQLPSGGPGVETSFTGVSPPQQTAMTPKPAGPPDGGWGWVVAAAAFAVNGLSYGLLRSLGLVLPDLAEHFERSAQDTAWVSALALAVQQAASPVGSALSTRWGARPVVMVGGVLTSLGLVFSAFARSLLHLYLGLGLLAGSGWALVFAPSLGTLSRYFSRRRVLAVGLALTGNGASSLLLAPALQFLLDTFGWRGALLLLGAVTLHLTPCGALLRPLALSGDPLAPPRTPLAALGLGLFRRRAFTIFALGTALIGAGYFVPYVHLGPHALDQGMGGYGAALVVAVAAVGDACARLVSGWLADQGWVPLPRLLVVFGSLTGLGVLAVGLVPTGETEEGWGAPLLAAAGAYGLSAGSYAPLVFGVLPGLVGIGRVVQATGLVMMLMSLGGLLGPPLSGFLRDKTGDFSASFLVCSSFILSGSFIYMGLPRALPTCRPVSPPPTPPPERGELLPVPQASLLSAGGADPTRETTC</sequence>
<keyword evidence="4" id="KW-1133">Transmembrane helix</keyword>
<feature type="transmembrane region" description="Helical" evidence="4">
    <location>
        <begin position="388"/>
        <end position="406"/>
    </location>
</feature>
<evidence type="ECO:0000256" key="3">
    <source>
        <dbReference type="SAM" id="MobiDB-lite"/>
    </source>
</evidence>
<dbReference type="InterPro" id="IPR020846">
    <property type="entry name" value="MFS_dom"/>
</dbReference>
<evidence type="ECO:0000256" key="1">
    <source>
        <dbReference type="ARBA" id="ARBA00004141"/>
    </source>
</evidence>
<dbReference type="Gene3D" id="1.20.1250.20">
    <property type="entry name" value="MFS general substrate transporter like domains"/>
    <property type="match status" value="1"/>
</dbReference>
<feature type="transmembrane region" description="Helical" evidence="4">
    <location>
        <begin position="355"/>
        <end position="376"/>
    </location>
</feature>
<evidence type="ECO:0000259" key="5">
    <source>
        <dbReference type="PROSITE" id="PS50850"/>
    </source>
</evidence>
<comment type="subcellular location">
    <subcellularLocation>
        <location evidence="1">Membrane</location>
        <topology evidence="1">Multi-pass membrane protein</topology>
    </subcellularLocation>
</comment>
<dbReference type="RefSeq" id="XP_013202463.2">
    <property type="nucleotide sequence ID" value="XM_013347009.2"/>
</dbReference>
<proteinExistence type="predicted"/>
<feature type="transmembrane region" description="Helical" evidence="4">
    <location>
        <begin position="568"/>
        <end position="587"/>
    </location>
</feature>
<dbReference type="PANTHER" id="PTHR11360:SF80">
    <property type="entry name" value="MONOCARBOXYLATE TRANSPORTER 11"/>
    <property type="match status" value="1"/>
</dbReference>
<protein>
    <submittedName>
        <fullName evidence="7">Monocarboxylate transporter 11 isoform X1</fullName>
    </submittedName>
</protein>
<feature type="region of interest" description="Disordered" evidence="3">
    <location>
        <begin position="18"/>
        <end position="56"/>
    </location>
</feature>
<feature type="transmembrane region" description="Helical" evidence="4">
    <location>
        <begin position="323"/>
        <end position="343"/>
    </location>
</feature>
<dbReference type="GeneID" id="101985693"/>
<evidence type="ECO:0000256" key="2">
    <source>
        <dbReference type="ARBA" id="ARBA00022692"/>
    </source>
</evidence>
<evidence type="ECO:0000313" key="6">
    <source>
        <dbReference type="Proteomes" id="UP000694915"/>
    </source>
</evidence>
<gene>
    <name evidence="7" type="primary">Slc16a11</name>
</gene>
<feature type="compositionally biased region" description="Basic residues" evidence="3">
    <location>
        <begin position="139"/>
        <end position="151"/>
    </location>
</feature>
<dbReference type="InterPro" id="IPR048233">
    <property type="entry name" value="MFS_MCT_13"/>
</dbReference>
<accession>A0ABM1AIF5</accession>